<dbReference type="InterPro" id="IPR005512">
    <property type="entry name" value="PRONE_dom"/>
</dbReference>
<reference evidence="4" key="1">
    <citation type="submission" date="2020-07" db="EMBL/GenBank/DDBJ databases">
        <authorList>
            <person name="Lin J."/>
        </authorList>
    </citation>
    <scope>NUCLEOTIDE SEQUENCE</scope>
</reference>
<name>A0A6V7NRV0_ANACO</name>
<protein>
    <recommendedName>
        <fullName evidence="3">PRONE domain-containing protein</fullName>
    </recommendedName>
</protein>
<dbReference type="GO" id="GO:0005085">
    <property type="term" value="F:guanyl-nucleotide exchange factor activity"/>
    <property type="evidence" value="ECO:0007669"/>
    <property type="project" value="UniProtKB-UniRule"/>
</dbReference>
<dbReference type="InterPro" id="IPR038937">
    <property type="entry name" value="RopGEF"/>
</dbReference>
<dbReference type="EMBL" id="LR862141">
    <property type="protein sequence ID" value="CAD1821295.1"/>
    <property type="molecule type" value="Genomic_DNA"/>
</dbReference>
<dbReference type="PROSITE" id="PS51334">
    <property type="entry name" value="PRONE"/>
    <property type="match status" value="1"/>
</dbReference>
<evidence type="ECO:0000256" key="1">
    <source>
        <dbReference type="ARBA" id="ARBA00022658"/>
    </source>
</evidence>
<evidence type="ECO:0000259" key="3">
    <source>
        <dbReference type="PROSITE" id="PS51334"/>
    </source>
</evidence>
<dbReference type="PANTHER" id="PTHR33101">
    <property type="entry name" value="ROP GUANINE NUCLEOTIDE EXCHANGE FACTOR 1"/>
    <property type="match status" value="1"/>
</dbReference>
<gene>
    <name evidence="4" type="ORF">CB5_LOCUS4506</name>
</gene>
<dbReference type="Gene3D" id="1.20.58.2010">
    <property type="entry name" value="PRONE domain, subdomain 1"/>
    <property type="match status" value="1"/>
</dbReference>
<accession>A0A6V7NRV0</accession>
<dbReference type="PANTHER" id="PTHR33101:SF6">
    <property type="entry name" value="ROP GUANINE NUCLEOTIDE EXCHANGE FACTOR 1"/>
    <property type="match status" value="1"/>
</dbReference>
<keyword evidence="1 2" id="KW-0344">Guanine-nucleotide releasing factor</keyword>
<evidence type="ECO:0000256" key="2">
    <source>
        <dbReference type="PROSITE-ProRule" id="PRU00663"/>
    </source>
</evidence>
<dbReference type="Pfam" id="PF03759">
    <property type="entry name" value="PRONE"/>
    <property type="match status" value="1"/>
</dbReference>
<organism evidence="4">
    <name type="scientific">Ananas comosus var. bracteatus</name>
    <name type="common">red pineapple</name>
    <dbReference type="NCBI Taxonomy" id="296719"/>
    <lineage>
        <taxon>Eukaryota</taxon>
        <taxon>Viridiplantae</taxon>
        <taxon>Streptophyta</taxon>
        <taxon>Embryophyta</taxon>
        <taxon>Tracheophyta</taxon>
        <taxon>Spermatophyta</taxon>
        <taxon>Magnoliopsida</taxon>
        <taxon>Liliopsida</taxon>
        <taxon>Poales</taxon>
        <taxon>Bromeliaceae</taxon>
        <taxon>Bromelioideae</taxon>
        <taxon>Ananas</taxon>
    </lineage>
</organism>
<evidence type="ECO:0000313" key="4">
    <source>
        <dbReference type="EMBL" id="CAD1821295.1"/>
    </source>
</evidence>
<feature type="domain" description="PRONE" evidence="3">
    <location>
        <begin position="1"/>
        <end position="77"/>
    </location>
</feature>
<proteinExistence type="predicted"/>
<sequence length="144" mass="16257">MKDEKKHPQSKAKKSSSGEGLLQSLRLRYPGLPQTDVGQSILESYSRVMESLAFNIIARIDDLIFVDDATKRTPPTLRHLPHHVLCIHSVTGSPGRVQPSISKRSFRGVQDARGRSSFPVSWIRCGRIPEPQCQKGRRRCPRED</sequence>
<dbReference type="AlphaFoldDB" id="A0A6V7NRV0"/>